<keyword evidence="4" id="KW-0249">Electron transport</keyword>
<dbReference type="CDD" id="cd08760">
    <property type="entry name" value="Cyt_b561_FRRS1_like"/>
    <property type="match status" value="1"/>
</dbReference>
<dbReference type="GO" id="GO:0016020">
    <property type="term" value="C:membrane"/>
    <property type="evidence" value="ECO:0007669"/>
    <property type="project" value="UniProtKB-SubCell"/>
</dbReference>
<evidence type="ECO:0000313" key="10">
    <source>
        <dbReference type="Proteomes" id="UP000479710"/>
    </source>
</evidence>
<organism evidence="9 10">
    <name type="scientific">Oryza meyeriana var. granulata</name>
    <dbReference type="NCBI Taxonomy" id="110450"/>
    <lineage>
        <taxon>Eukaryota</taxon>
        <taxon>Viridiplantae</taxon>
        <taxon>Streptophyta</taxon>
        <taxon>Embryophyta</taxon>
        <taxon>Tracheophyta</taxon>
        <taxon>Spermatophyta</taxon>
        <taxon>Magnoliopsida</taxon>
        <taxon>Liliopsida</taxon>
        <taxon>Poales</taxon>
        <taxon>Poaceae</taxon>
        <taxon>BOP clade</taxon>
        <taxon>Oryzoideae</taxon>
        <taxon>Oryzeae</taxon>
        <taxon>Oryzinae</taxon>
        <taxon>Oryza</taxon>
        <taxon>Oryza meyeriana</taxon>
    </lineage>
</organism>
<evidence type="ECO:0000256" key="2">
    <source>
        <dbReference type="ARBA" id="ARBA00022448"/>
    </source>
</evidence>
<keyword evidence="10" id="KW-1185">Reference proteome</keyword>
<comment type="subcellular location">
    <subcellularLocation>
        <location evidence="1">Membrane</location>
    </subcellularLocation>
</comment>
<dbReference type="AlphaFoldDB" id="A0A6G1D7I1"/>
<feature type="domain" description="Cytochrome b561" evidence="8">
    <location>
        <begin position="1"/>
        <end position="85"/>
    </location>
</feature>
<comment type="caution">
    <text evidence="9">The sequence shown here is derived from an EMBL/GenBank/DDBJ whole genome shotgun (WGS) entry which is preliminary data.</text>
</comment>
<evidence type="ECO:0000313" key="9">
    <source>
        <dbReference type="EMBL" id="KAF0908377.1"/>
    </source>
</evidence>
<dbReference type="SMART" id="SM00665">
    <property type="entry name" value="B561"/>
    <property type="match status" value="1"/>
</dbReference>
<evidence type="ECO:0000256" key="3">
    <source>
        <dbReference type="ARBA" id="ARBA00022692"/>
    </source>
</evidence>
<feature type="transmembrane region" description="Helical" evidence="7">
    <location>
        <begin position="60"/>
        <end position="79"/>
    </location>
</feature>
<dbReference type="EMBL" id="SPHZ02000007">
    <property type="protein sequence ID" value="KAF0908377.1"/>
    <property type="molecule type" value="Genomic_DNA"/>
</dbReference>
<keyword evidence="6 7" id="KW-0472">Membrane</keyword>
<reference evidence="9 10" key="1">
    <citation type="submission" date="2019-11" db="EMBL/GenBank/DDBJ databases">
        <title>Whole genome sequence of Oryza granulata.</title>
        <authorList>
            <person name="Li W."/>
        </authorList>
    </citation>
    <scope>NUCLEOTIDE SEQUENCE [LARGE SCALE GENOMIC DNA]</scope>
    <source>
        <strain evidence="10">cv. Menghai</strain>
        <tissue evidence="9">Leaf</tissue>
    </source>
</reference>
<name>A0A6G1D7I1_9ORYZ</name>
<keyword evidence="5 7" id="KW-1133">Transmembrane helix</keyword>
<dbReference type="OrthoDB" id="2419613at2759"/>
<sequence length="85" mass="9852">MRELVHGMRVFPLPDPAWFDLHVAFQCSGYIIGAVALFPLETLQVFALLMRPKKTVKVRFYWKLYHWSVGYTIVILSVINVSNVI</sequence>
<feature type="transmembrane region" description="Helical" evidence="7">
    <location>
        <begin position="23"/>
        <end position="48"/>
    </location>
</feature>
<dbReference type="InterPro" id="IPR006593">
    <property type="entry name" value="Cyt_b561/ferric_Rdtase_TM"/>
</dbReference>
<dbReference type="Proteomes" id="UP000479710">
    <property type="component" value="Unassembled WGS sequence"/>
</dbReference>
<dbReference type="PANTHER" id="PTHR23130">
    <property type="entry name" value="CYTOCHROME B561 AND DOMON DOMAIN-CONTAINING PROTEIN"/>
    <property type="match status" value="1"/>
</dbReference>
<proteinExistence type="predicted"/>
<keyword evidence="2" id="KW-0813">Transport</keyword>
<evidence type="ECO:0000256" key="7">
    <source>
        <dbReference type="SAM" id="Phobius"/>
    </source>
</evidence>
<dbReference type="PROSITE" id="PS50939">
    <property type="entry name" value="CYTOCHROME_B561"/>
    <property type="match status" value="1"/>
</dbReference>
<evidence type="ECO:0000256" key="4">
    <source>
        <dbReference type="ARBA" id="ARBA00022982"/>
    </source>
</evidence>
<evidence type="ECO:0000259" key="8">
    <source>
        <dbReference type="PROSITE" id="PS50939"/>
    </source>
</evidence>
<evidence type="ECO:0000256" key="5">
    <source>
        <dbReference type="ARBA" id="ARBA00022989"/>
    </source>
</evidence>
<evidence type="ECO:0000256" key="1">
    <source>
        <dbReference type="ARBA" id="ARBA00004370"/>
    </source>
</evidence>
<keyword evidence="3 7" id="KW-0812">Transmembrane</keyword>
<gene>
    <name evidence="9" type="ORF">E2562_025053</name>
</gene>
<protein>
    <recommendedName>
        <fullName evidence="8">Cytochrome b561 domain-containing protein</fullName>
    </recommendedName>
</protein>
<evidence type="ECO:0000256" key="6">
    <source>
        <dbReference type="ARBA" id="ARBA00023136"/>
    </source>
</evidence>
<accession>A0A6G1D7I1</accession>
<dbReference type="PANTHER" id="PTHR23130:SF167">
    <property type="entry name" value="CYTOCHROME B561 AND DOMON DOMAIN-CONTAINING PROTEIN"/>
    <property type="match status" value="1"/>
</dbReference>